<evidence type="ECO:0000256" key="6">
    <source>
        <dbReference type="ARBA" id="ARBA00023163"/>
    </source>
</evidence>
<dbReference type="CDD" id="cd00383">
    <property type="entry name" value="trans_reg_C"/>
    <property type="match status" value="1"/>
</dbReference>
<dbReference type="PROSITE" id="PS50110">
    <property type="entry name" value="RESPONSE_REGULATORY"/>
    <property type="match status" value="1"/>
</dbReference>
<feature type="domain" description="Response regulatory" evidence="9">
    <location>
        <begin position="11"/>
        <end position="124"/>
    </location>
</feature>
<evidence type="ECO:0000256" key="3">
    <source>
        <dbReference type="ARBA" id="ARBA00023012"/>
    </source>
</evidence>
<dbReference type="SMART" id="SM00448">
    <property type="entry name" value="REC"/>
    <property type="match status" value="1"/>
</dbReference>
<evidence type="ECO:0000256" key="8">
    <source>
        <dbReference type="PROSITE-ProRule" id="PRU01091"/>
    </source>
</evidence>
<keyword evidence="12" id="KW-1185">Reference proteome</keyword>
<dbReference type="SMART" id="SM00862">
    <property type="entry name" value="Trans_reg_C"/>
    <property type="match status" value="1"/>
</dbReference>
<dbReference type="InterPro" id="IPR001789">
    <property type="entry name" value="Sig_transdc_resp-reg_receiver"/>
</dbReference>
<dbReference type="InterPro" id="IPR001867">
    <property type="entry name" value="OmpR/PhoB-type_DNA-bd"/>
</dbReference>
<organism evidence="11 12">
    <name type="scientific">Microbacterium elymi</name>
    <dbReference type="NCBI Taxonomy" id="2909587"/>
    <lineage>
        <taxon>Bacteria</taxon>
        <taxon>Bacillati</taxon>
        <taxon>Actinomycetota</taxon>
        <taxon>Actinomycetes</taxon>
        <taxon>Micrococcales</taxon>
        <taxon>Microbacteriaceae</taxon>
        <taxon>Microbacterium</taxon>
    </lineage>
</organism>
<evidence type="ECO:0000256" key="7">
    <source>
        <dbReference type="PROSITE-ProRule" id="PRU00169"/>
    </source>
</evidence>
<proteinExistence type="predicted"/>
<gene>
    <name evidence="11" type="ORF">L2X98_30945</name>
</gene>
<evidence type="ECO:0000256" key="2">
    <source>
        <dbReference type="ARBA" id="ARBA00022553"/>
    </source>
</evidence>
<dbReference type="Pfam" id="PF00486">
    <property type="entry name" value="Trans_reg_C"/>
    <property type="match status" value="1"/>
</dbReference>
<evidence type="ECO:0000313" key="12">
    <source>
        <dbReference type="Proteomes" id="UP001054811"/>
    </source>
</evidence>
<reference evidence="11" key="1">
    <citation type="submission" date="2022-01" db="EMBL/GenBank/DDBJ databases">
        <title>Microbacterium eymi and Microbacterium rhizovicinus sp. nov., isolated from the rhizospheric soil of Elymus tsukushiensis, a plant native to the Dokdo Islands, Republic of Korea.</title>
        <authorList>
            <person name="Hwang Y.J."/>
        </authorList>
    </citation>
    <scope>NUCLEOTIDE SEQUENCE</scope>
    <source>
        <strain evidence="11">KUDC0405</strain>
    </source>
</reference>
<dbReference type="PANTHER" id="PTHR48111:SF22">
    <property type="entry name" value="REGULATOR OF RPOS"/>
    <property type="match status" value="1"/>
</dbReference>
<dbReference type="PROSITE" id="PS51755">
    <property type="entry name" value="OMPR_PHOB"/>
    <property type="match status" value="1"/>
</dbReference>
<dbReference type="RefSeq" id="WP_259611377.1">
    <property type="nucleotide sequence ID" value="NZ_CP091139.2"/>
</dbReference>
<evidence type="ECO:0000259" key="10">
    <source>
        <dbReference type="PROSITE" id="PS51755"/>
    </source>
</evidence>
<evidence type="ECO:0000259" key="9">
    <source>
        <dbReference type="PROSITE" id="PS50110"/>
    </source>
</evidence>
<dbReference type="InterPro" id="IPR039420">
    <property type="entry name" value="WalR-like"/>
</dbReference>
<dbReference type="EMBL" id="CP091139">
    <property type="protein sequence ID" value="UUT34845.1"/>
    <property type="molecule type" value="Genomic_DNA"/>
</dbReference>
<feature type="domain" description="OmpR/PhoB-type" evidence="10">
    <location>
        <begin position="131"/>
        <end position="224"/>
    </location>
</feature>
<keyword evidence="4" id="KW-0805">Transcription regulation</keyword>
<dbReference type="Pfam" id="PF00072">
    <property type="entry name" value="Response_reg"/>
    <property type="match status" value="1"/>
</dbReference>
<dbReference type="Gene3D" id="3.40.50.2300">
    <property type="match status" value="1"/>
</dbReference>
<dbReference type="Gene3D" id="1.10.10.10">
    <property type="entry name" value="Winged helix-like DNA-binding domain superfamily/Winged helix DNA-binding domain"/>
    <property type="match status" value="1"/>
</dbReference>
<comment type="subcellular location">
    <subcellularLocation>
        <location evidence="1">Cytoplasm</location>
    </subcellularLocation>
</comment>
<keyword evidence="6" id="KW-0804">Transcription</keyword>
<evidence type="ECO:0000313" key="11">
    <source>
        <dbReference type="EMBL" id="UUT34845.1"/>
    </source>
</evidence>
<feature type="modified residue" description="4-aspartylphosphate" evidence="7">
    <location>
        <position position="59"/>
    </location>
</feature>
<evidence type="ECO:0000256" key="4">
    <source>
        <dbReference type="ARBA" id="ARBA00023015"/>
    </source>
</evidence>
<dbReference type="SUPFAM" id="SSF52172">
    <property type="entry name" value="CheY-like"/>
    <property type="match status" value="1"/>
</dbReference>
<feature type="DNA-binding region" description="OmpR/PhoB-type" evidence="8">
    <location>
        <begin position="131"/>
        <end position="224"/>
    </location>
</feature>
<evidence type="ECO:0000256" key="5">
    <source>
        <dbReference type="ARBA" id="ARBA00023125"/>
    </source>
</evidence>
<name>A0ABY5NI51_9MICO</name>
<dbReference type="PANTHER" id="PTHR48111">
    <property type="entry name" value="REGULATOR OF RPOS"/>
    <property type="match status" value="1"/>
</dbReference>
<keyword evidence="5 8" id="KW-0238">DNA-binding</keyword>
<protein>
    <submittedName>
        <fullName evidence="11">Response regulator transcription factor</fullName>
    </submittedName>
</protein>
<keyword evidence="2 7" id="KW-0597">Phosphoprotein</keyword>
<accession>A0ABY5NI51</accession>
<dbReference type="InterPro" id="IPR036388">
    <property type="entry name" value="WH-like_DNA-bd_sf"/>
</dbReference>
<dbReference type="InterPro" id="IPR011006">
    <property type="entry name" value="CheY-like_superfamily"/>
</dbReference>
<sequence>MTRGHDTARPRVLYVEDDRTIADMTVAVLSEVYDVEHVGDGRDALRQALNERFDVFVIDRRLPGMSGTALVDAIRTAKITTPVLMLTALGAVVDRVDGLDAGANDYLVKPFDFDELLARLRALIRGHRAEGRRRAIAEWNFVPESSLVYGPFGERVALTTTETRMLTVLTESPDHVFSRDELMHTVFASDDALSSVDTYVHYIRRKTAPEVIETVRGRGYRAGAPS</sequence>
<evidence type="ECO:0000256" key="1">
    <source>
        <dbReference type="ARBA" id="ARBA00004496"/>
    </source>
</evidence>
<dbReference type="Gene3D" id="6.10.250.690">
    <property type="match status" value="1"/>
</dbReference>
<keyword evidence="3" id="KW-0902">Two-component regulatory system</keyword>
<dbReference type="Proteomes" id="UP001054811">
    <property type="component" value="Chromosome"/>
</dbReference>